<evidence type="ECO:0000256" key="7">
    <source>
        <dbReference type="ARBA" id="ARBA00023004"/>
    </source>
</evidence>
<dbReference type="InterPro" id="IPR001128">
    <property type="entry name" value="Cyt_P450"/>
</dbReference>
<comment type="cofactor">
    <cofactor evidence="1 9">
        <name>heme</name>
        <dbReference type="ChEBI" id="CHEBI:30413"/>
    </cofactor>
</comment>
<feature type="binding site" description="axial binding residue" evidence="9">
    <location>
        <position position="151"/>
    </location>
    <ligand>
        <name>heme</name>
        <dbReference type="ChEBI" id="CHEBI:30413"/>
    </ligand>
    <ligandPart>
        <name>Fe</name>
        <dbReference type="ChEBI" id="CHEBI:18248"/>
    </ligandPart>
</feature>
<evidence type="ECO:0000313" key="13">
    <source>
        <dbReference type="Proteomes" id="UP001212997"/>
    </source>
</evidence>
<comment type="pathway">
    <text evidence="2">Secondary metabolite biosynthesis.</text>
</comment>
<sequence>MEAHIRSRRPPSSTSPFSSSSSPYSSQSPVSCAEFTVTDLENMPYTQAVLKEILRFHPVVFHNYRQAGRDDVIPLSKPIKTKSGKVIGEIPIAKGTRVVLAIAAYNRDPDVWGEDSHTFNPDRWLTPRSKRGSSVGVYSNLLTFSGGLRSCLGWRFALYEMQAFLVELVSNFEFAITEDIKKLRREPCIVMVPVLEGNVEKGAQLPLKISLARRD</sequence>
<feature type="compositionally biased region" description="Low complexity" evidence="11">
    <location>
        <begin position="10"/>
        <end position="29"/>
    </location>
</feature>
<keyword evidence="13" id="KW-1185">Reference proteome</keyword>
<evidence type="ECO:0000256" key="3">
    <source>
        <dbReference type="ARBA" id="ARBA00010617"/>
    </source>
</evidence>
<protein>
    <recommendedName>
        <fullName evidence="14">Cytochrome P450</fullName>
    </recommendedName>
</protein>
<evidence type="ECO:0000256" key="1">
    <source>
        <dbReference type="ARBA" id="ARBA00001971"/>
    </source>
</evidence>
<proteinExistence type="inferred from homology"/>
<comment type="caution">
    <text evidence="12">The sequence shown here is derived from an EMBL/GenBank/DDBJ whole genome shotgun (WGS) entry which is preliminary data.</text>
</comment>
<evidence type="ECO:0000256" key="5">
    <source>
        <dbReference type="ARBA" id="ARBA00022723"/>
    </source>
</evidence>
<keyword evidence="5 9" id="KW-0479">Metal-binding</keyword>
<evidence type="ECO:0000256" key="9">
    <source>
        <dbReference type="PIRSR" id="PIRSR602403-1"/>
    </source>
</evidence>
<dbReference type="InterPro" id="IPR036396">
    <property type="entry name" value="Cyt_P450_sf"/>
</dbReference>
<evidence type="ECO:0000256" key="11">
    <source>
        <dbReference type="SAM" id="MobiDB-lite"/>
    </source>
</evidence>
<dbReference type="PRINTS" id="PR00465">
    <property type="entry name" value="EP450IV"/>
</dbReference>
<dbReference type="Proteomes" id="UP001212997">
    <property type="component" value="Unassembled WGS sequence"/>
</dbReference>
<evidence type="ECO:0000313" key="12">
    <source>
        <dbReference type="EMBL" id="KAJ3478741.1"/>
    </source>
</evidence>
<evidence type="ECO:0000256" key="6">
    <source>
        <dbReference type="ARBA" id="ARBA00023002"/>
    </source>
</evidence>
<evidence type="ECO:0000256" key="2">
    <source>
        <dbReference type="ARBA" id="ARBA00005179"/>
    </source>
</evidence>
<dbReference type="AlphaFoldDB" id="A0AAD5YF39"/>
<evidence type="ECO:0000256" key="4">
    <source>
        <dbReference type="ARBA" id="ARBA00022617"/>
    </source>
</evidence>
<keyword evidence="4 9" id="KW-0349">Heme</keyword>
<name>A0AAD5YF39_9APHY</name>
<feature type="region of interest" description="Disordered" evidence="11">
    <location>
        <begin position="1"/>
        <end position="29"/>
    </location>
</feature>
<reference evidence="12" key="1">
    <citation type="submission" date="2022-07" db="EMBL/GenBank/DDBJ databases">
        <title>Genome Sequence of Physisporinus lineatus.</title>
        <authorList>
            <person name="Buettner E."/>
        </authorList>
    </citation>
    <scope>NUCLEOTIDE SEQUENCE</scope>
    <source>
        <strain evidence="12">VT162</strain>
    </source>
</reference>
<accession>A0AAD5YF39</accession>
<dbReference type="PANTHER" id="PTHR24305">
    <property type="entry name" value="CYTOCHROME P450"/>
    <property type="match status" value="1"/>
</dbReference>
<dbReference type="PROSITE" id="PS00086">
    <property type="entry name" value="CYTOCHROME_P450"/>
    <property type="match status" value="1"/>
</dbReference>
<dbReference type="Gene3D" id="1.10.630.10">
    <property type="entry name" value="Cytochrome P450"/>
    <property type="match status" value="1"/>
</dbReference>
<dbReference type="Pfam" id="PF00067">
    <property type="entry name" value="p450"/>
    <property type="match status" value="1"/>
</dbReference>
<dbReference type="SUPFAM" id="SSF48264">
    <property type="entry name" value="Cytochrome P450"/>
    <property type="match status" value="1"/>
</dbReference>
<dbReference type="PRINTS" id="PR00385">
    <property type="entry name" value="P450"/>
</dbReference>
<dbReference type="EMBL" id="JANAWD010000488">
    <property type="protein sequence ID" value="KAJ3478741.1"/>
    <property type="molecule type" value="Genomic_DNA"/>
</dbReference>
<dbReference type="GO" id="GO:0004497">
    <property type="term" value="F:monooxygenase activity"/>
    <property type="evidence" value="ECO:0007669"/>
    <property type="project" value="UniProtKB-KW"/>
</dbReference>
<gene>
    <name evidence="12" type="ORF">NLI96_g9545</name>
</gene>
<evidence type="ECO:0008006" key="14">
    <source>
        <dbReference type="Google" id="ProtNLM"/>
    </source>
</evidence>
<dbReference type="GO" id="GO:0020037">
    <property type="term" value="F:heme binding"/>
    <property type="evidence" value="ECO:0007669"/>
    <property type="project" value="InterPro"/>
</dbReference>
<keyword evidence="6 10" id="KW-0560">Oxidoreductase</keyword>
<dbReference type="GO" id="GO:0005506">
    <property type="term" value="F:iron ion binding"/>
    <property type="evidence" value="ECO:0007669"/>
    <property type="project" value="InterPro"/>
</dbReference>
<dbReference type="GO" id="GO:0016705">
    <property type="term" value="F:oxidoreductase activity, acting on paired donors, with incorporation or reduction of molecular oxygen"/>
    <property type="evidence" value="ECO:0007669"/>
    <property type="project" value="InterPro"/>
</dbReference>
<keyword evidence="8 10" id="KW-0503">Monooxygenase</keyword>
<comment type="similarity">
    <text evidence="3 10">Belongs to the cytochrome P450 family.</text>
</comment>
<dbReference type="InterPro" id="IPR002403">
    <property type="entry name" value="Cyt_P450_E_grp-IV"/>
</dbReference>
<dbReference type="PANTHER" id="PTHR24305:SF166">
    <property type="entry name" value="CYTOCHROME P450 12A4, MITOCHONDRIAL-RELATED"/>
    <property type="match status" value="1"/>
</dbReference>
<dbReference type="InterPro" id="IPR017972">
    <property type="entry name" value="Cyt_P450_CS"/>
</dbReference>
<dbReference type="InterPro" id="IPR050121">
    <property type="entry name" value="Cytochrome_P450_monoxygenase"/>
</dbReference>
<evidence type="ECO:0000256" key="8">
    <source>
        <dbReference type="ARBA" id="ARBA00023033"/>
    </source>
</evidence>
<organism evidence="12 13">
    <name type="scientific">Meripilus lineatus</name>
    <dbReference type="NCBI Taxonomy" id="2056292"/>
    <lineage>
        <taxon>Eukaryota</taxon>
        <taxon>Fungi</taxon>
        <taxon>Dikarya</taxon>
        <taxon>Basidiomycota</taxon>
        <taxon>Agaricomycotina</taxon>
        <taxon>Agaricomycetes</taxon>
        <taxon>Polyporales</taxon>
        <taxon>Meripilaceae</taxon>
        <taxon>Meripilus</taxon>
    </lineage>
</organism>
<evidence type="ECO:0000256" key="10">
    <source>
        <dbReference type="RuleBase" id="RU000461"/>
    </source>
</evidence>
<keyword evidence="7 9" id="KW-0408">Iron</keyword>